<proteinExistence type="predicted"/>
<sequence>MTEGHKLTQKLLFKIVGFQMGHIPGPMHVLTYRRQWFGANFTDNLQSGLRDMTEWSIPEAELMAAF</sequence>
<dbReference type="EMBL" id="UINC01199474">
    <property type="protein sequence ID" value="SVE17917.1"/>
    <property type="molecule type" value="Genomic_DNA"/>
</dbReference>
<reference evidence="1" key="1">
    <citation type="submission" date="2018-05" db="EMBL/GenBank/DDBJ databases">
        <authorList>
            <person name="Lanie J.A."/>
            <person name="Ng W.-L."/>
            <person name="Kazmierczak K.M."/>
            <person name="Andrzejewski T.M."/>
            <person name="Davidsen T.M."/>
            <person name="Wayne K.J."/>
            <person name="Tettelin H."/>
            <person name="Glass J.I."/>
            <person name="Rusch D."/>
            <person name="Podicherti R."/>
            <person name="Tsui H.-C.T."/>
            <person name="Winkler M.E."/>
        </authorList>
    </citation>
    <scope>NUCLEOTIDE SEQUENCE</scope>
</reference>
<feature type="non-terminal residue" evidence="1">
    <location>
        <position position="66"/>
    </location>
</feature>
<dbReference type="AlphaFoldDB" id="A0A383BCR4"/>
<accession>A0A383BCR4</accession>
<evidence type="ECO:0000313" key="1">
    <source>
        <dbReference type="EMBL" id="SVE17917.1"/>
    </source>
</evidence>
<name>A0A383BCR4_9ZZZZ</name>
<organism evidence="1">
    <name type="scientific">marine metagenome</name>
    <dbReference type="NCBI Taxonomy" id="408172"/>
    <lineage>
        <taxon>unclassified sequences</taxon>
        <taxon>metagenomes</taxon>
        <taxon>ecological metagenomes</taxon>
    </lineage>
</organism>
<protein>
    <submittedName>
        <fullName evidence="1">Uncharacterized protein</fullName>
    </submittedName>
</protein>
<gene>
    <name evidence="1" type="ORF">METZ01_LOCUS470771</name>
</gene>